<name>A0ABD1IAG4_SALDI</name>
<reference evidence="2 3" key="1">
    <citation type="submission" date="2024-06" db="EMBL/GenBank/DDBJ databases">
        <title>A chromosome level genome sequence of Diviner's sage (Salvia divinorum).</title>
        <authorList>
            <person name="Ford S.A."/>
            <person name="Ro D.-K."/>
            <person name="Ness R.W."/>
            <person name="Phillips M.A."/>
        </authorList>
    </citation>
    <scope>NUCLEOTIDE SEQUENCE [LARGE SCALE GENOMIC DNA]</scope>
    <source>
        <strain evidence="2">SAF-2024a</strain>
        <tissue evidence="2">Leaf</tissue>
    </source>
</reference>
<proteinExistence type="predicted"/>
<feature type="compositionally biased region" description="Low complexity" evidence="1">
    <location>
        <begin position="443"/>
        <end position="457"/>
    </location>
</feature>
<feature type="compositionally biased region" description="Polar residues" evidence="1">
    <location>
        <begin position="458"/>
        <end position="470"/>
    </location>
</feature>
<dbReference type="PANTHER" id="PTHR34112:SF13">
    <property type="entry name" value="OS04G0448200 PROTEIN"/>
    <property type="match status" value="1"/>
</dbReference>
<feature type="region of interest" description="Disordered" evidence="1">
    <location>
        <begin position="17"/>
        <end position="108"/>
    </location>
</feature>
<feature type="compositionally biased region" description="Polar residues" evidence="1">
    <location>
        <begin position="37"/>
        <end position="48"/>
    </location>
</feature>
<evidence type="ECO:0000313" key="2">
    <source>
        <dbReference type="EMBL" id="KAL1564684.1"/>
    </source>
</evidence>
<feature type="region of interest" description="Disordered" evidence="1">
    <location>
        <begin position="443"/>
        <end position="470"/>
    </location>
</feature>
<dbReference type="PANTHER" id="PTHR34112">
    <property type="entry name" value="C-JUN-AMINO-TERMINAL KINASE-INTERACTING PROTEIN"/>
    <property type="match status" value="1"/>
</dbReference>
<dbReference type="EMBL" id="JBEAFC010000003">
    <property type="protein sequence ID" value="KAL1564684.1"/>
    <property type="molecule type" value="Genomic_DNA"/>
</dbReference>
<comment type="caution">
    <text evidence="2">The sequence shown here is derived from an EMBL/GenBank/DDBJ whole genome shotgun (WGS) entry which is preliminary data.</text>
</comment>
<organism evidence="2 3">
    <name type="scientific">Salvia divinorum</name>
    <name type="common">Maria pastora</name>
    <name type="synonym">Diviner's sage</name>
    <dbReference type="NCBI Taxonomy" id="28513"/>
    <lineage>
        <taxon>Eukaryota</taxon>
        <taxon>Viridiplantae</taxon>
        <taxon>Streptophyta</taxon>
        <taxon>Embryophyta</taxon>
        <taxon>Tracheophyta</taxon>
        <taxon>Spermatophyta</taxon>
        <taxon>Magnoliopsida</taxon>
        <taxon>eudicotyledons</taxon>
        <taxon>Gunneridae</taxon>
        <taxon>Pentapetalae</taxon>
        <taxon>asterids</taxon>
        <taxon>lamiids</taxon>
        <taxon>Lamiales</taxon>
        <taxon>Lamiaceae</taxon>
        <taxon>Nepetoideae</taxon>
        <taxon>Mentheae</taxon>
        <taxon>Salviinae</taxon>
        <taxon>Salvia</taxon>
        <taxon>Salvia subgen. Calosphace</taxon>
    </lineage>
</organism>
<dbReference type="AlphaFoldDB" id="A0ABD1IAG4"/>
<sequence>MERSEPTLVPEWLKNAGNFISGSSASHSDDHPASKPARNNSSLNSNSHDPGRSSSSERTTSSYFQRSSSSNSSGTFRSNCSFGRNQRNRDWERDSYGSNDHDNSFMGGRRHRKFSDQLVDPSLGNFEWDGLRRSQSMISAKRGDTWPKKVTADSGSASAKILNGLRTKGSPVAGVSKAAFERDFPSLGVDERAVISDIGRVPSPGLSAIQSLPIGTSASLGGEKWTSALAEVPLFVGGNGTASSSVLQATSSSSASLALGSATSLNMAEAVAQGPSRSQTTPQLSVGAQRLEELAIKQSRQLIPVTPSLPKGLVLNLSDKSKSKVGSQQHSISSSLPVNHSPRGGPVKSDVSKTSNVGKLQVLKPVREKNGVGPVVKDNLSPTSGSSVAASPFVSGSAVTKLPPDNAVPDRKPVLTLLEKRPISHARSRNDFFNLVRKKSMANPASADSATANASSDLETGSSLSPSLSNKHAEMDVIPATSQPVEVPLSLSLESEEKAGSICNGDGYDVQKCVSNGKKHPSSDRIISEDEEAAFLRSLGWEENNDEEGLTEEEITAFCRDLTKYINSKPSPRILQLVQLLTPFDSQLEGIDEMSSSDDKSEP</sequence>
<feature type="compositionally biased region" description="Basic and acidic residues" evidence="1">
    <location>
        <begin position="87"/>
        <end position="103"/>
    </location>
</feature>
<gene>
    <name evidence="2" type="ORF">AAHA92_06994</name>
</gene>
<feature type="region of interest" description="Disordered" evidence="1">
    <location>
        <begin position="320"/>
        <end position="354"/>
    </location>
</feature>
<protein>
    <submittedName>
        <fullName evidence="2">Uncharacterized protein</fullName>
    </submittedName>
</protein>
<feature type="compositionally biased region" description="Polar residues" evidence="1">
    <location>
        <begin position="324"/>
        <end position="338"/>
    </location>
</feature>
<dbReference type="Proteomes" id="UP001567538">
    <property type="component" value="Unassembled WGS sequence"/>
</dbReference>
<feature type="compositionally biased region" description="Low complexity" evidence="1">
    <location>
        <begin position="52"/>
        <end position="81"/>
    </location>
</feature>
<evidence type="ECO:0000313" key="3">
    <source>
        <dbReference type="Proteomes" id="UP001567538"/>
    </source>
</evidence>
<accession>A0ABD1IAG4</accession>
<evidence type="ECO:0000256" key="1">
    <source>
        <dbReference type="SAM" id="MobiDB-lite"/>
    </source>
</evidence>
<keyword evidence="3" id="KW-1185">Reference proteome</keyword>